<organism evidence="10 11">
    <name type="scientific">Thalassococcus halodurans</name>
    <dbReference type="NCBI Taxonomy" id="373675"/>
    <lineage>
        <taxon>Bacteria</taxon>
        <taxon>Pseudomonadati</taxon>
        <taxon>Pseudomonadota</taxon>
        <taxon>Alphaproteobacteria</taxon>
        <taxon>Rhodobacterales</taxon>
        <taxon>Roseobacteraceae</taxon>
        <taxon>Thalassococcus</taxon>
    </lineage>
</organism>
<comment type="pathway">
    <text evidence="1 8">Amine and polyamine biosynthesis; ectoine biosynthesis; L-ectoine from L-aspartate 4-semialdehyde: step 2/3.</text>
</comment>
<dbReference type="Pfam" id="PF00583">
    <property type="entry name" value="Acetyltransf_1"/>
    <property type="match status" value="1"/>
</dbReference>
<evidence type="ECO:0000256" key="2">
    <source>
        <dbReference type="ARBA" id="ARBA00010712"/>
    </source>
</evidence>
<evidence type="ECO:0000256" key="8">
    <source>
        <dbReference type="RuleBase" id="RU365045"/>
    </source>
</evidence>
<dbReference type="Proteomes" id="UP000236752">
    <property type="component" value="Unassembled WGS sequence"/>
</dbReference>
<reference evidence="10 11" key="1">
    <citation type="submission" date="2016-10" db="EMBL/GenBank/DDBJ databases">
        <authorList>
            <person name="de Groot N.N."/>
        </authorList>
    </citation>
    <scope>NUCLEOTIDE SEQUENCE [LARGE SCALE GENOMIC DNA]</scope>
    <source>
        <strain evidence="10 11">DSM 26915</strain>
    </source>
</reference>
<evidence type="ECO:0000313" key="11">
    <source>
        <dbReference type="Proteomes" id="UP000236752"/>
    </source>
</evidence>
<evidence type="ECO:0000256" key="7">
    <source>
        <dbReference type="ARBA" id="ARBA00048924"/>
    </source>
</evidence>
<evidence type="ECO:0000259" key="9">
    <source>
        <dbReference type="PROSITE" id="PS51186"/>
    </source>
</evidence>
<dbReference type="InterPro" id="IPR000182">
    <property type="entry name" value="GNAT_dom"/>
</dbReference>
<dbReference type="GO" id="GO:0033816">
    <property type="term" value="F:diaminobutyrate acetyltransferase activity"/>
    <property type="evidence" value="ECO:0007669"/>
    <property type="project" value="UniProtKB-EC"/>
</dbReference>
<keyword evidence="11" id="KW-1185">Reference proteome</keyword>
<evidence type="ECO:0000256" key="1">
    <source>
        <dbReference type="ARBA" id="ARBA00004978"/>
    </source>
</evidence>
<dbReference type="InterPro" id="IPR016181">
    <property type="entry name" value="Acyl_CoA_acyltransferase"/>
</dbReference>
<protein>
    <recommendedName>
        <fullName evidence="4 8">L-2,4-diaminobutyric acid acetyltransferase</fullName>
        <shortName evidence="8">DABA acetyltransferase</shortName>
        <ecNumber evidence="3 8">2.3.1.178</ecNumber>
    </recommendedName>
</protein>
<comment type="similarity">
    <text evidence="2 8">Belongs to the acetyltransferase family. EctA subfamily.</text>
</comment>
<proteinExistence type="inferred from homology"/>
<dbReference type="RefSeq" id="WP_103910345.1">
    <property type="nucleotide sequence ID" value="NZ_FNUZ01000002.1"/>
</dbReference>
<dbReference type="EC" id="2.3.1.178" evidence="3 8"/>
<evidence type="ECO:0000256" key="3">
    <source>
        <dbReference type="ARBA" id="ARBA00012355"/>
    </source>
</evidence>
<keyword evidence="5 8" id="KW-0808">Transferase</keyword>
<evidence type="ECO:0000256" key="4">
    <source>
        <dbReference type="ARBA" id="ARBA00017935"/>
    </source>
</evidence>
<feature type="domain" description="N-acetyltransferase" evidence="9">
    <location>
        <begin position="13"/>
        <end position="155"/>
    </location>
</feature>
<evidence type="ECO:0000256" key="6">
    <source>
        <dbReference type="ARBA" id="ARBA00023315"/>
    </source>
</evidence>
<dbReference type="GO" id="GO:0019491">
    <property type="term" value="P:ectoine biosynthetic process"/>
    <property type="evidence" value="ECO:0007669"/>
    <property type="project" value="UniProtKB-UniPathway"/>
</dbReference>
<sequence length="176" mass="19723">MDSIRSKTQKDTLRLRTPSATDGAKVWDLVRNCKPLDENSMYCNIIQCDHFAETCVVAELNGKMVGWISAYLVPSDPDTLFVWQVAVAPEARGHGVGVRMLKDILDRDVTSDVERLHTTITDDNDASWALFRKFSRISGGDLTSKSHYTKDQHFQDCHSSENLVIIELPEALARAA</sequence>
<dbReference type="EMBL" id="FNUZ01000002">
    <property type="protein sequence ID" value="SEG09277.1"/>
    <property type="molecule type" value="Genomic_DNA"/>
</dbReference>
<accession>A0A1H5XD75</accession>
<dbReference type="InterPro" id="IPR012772">
    <property type="entry name" value="Ectoine_EctA"/>
</dbReference>
<dbReference type="CDD" id="cd04301">
    <property type="entry name" value="NAT_SF"/>
    <property type="match status" value="1"/>
</dbReference>
<keyword evidence="6 8" id="KW-0012">Acyltransferase</keyword>
<dbReference type="Gene3D" id="3.40.630.30">
    <property type="match status" value="1"/>
</dbReference>
<name>A0A1H5XD75_9RHOB</name>
<dbReference type="NCBIfam" id="TIGR02406">
    <property type="entry name" value="ectoine_EctA"/>
    <property type="match status" value="1"/>
</dbReference>
<evidence type="ECO:0000256" key="5">
    <source>
        <dbReference type="ARBA" id="ARBA00022679"/>
    </source>
</evidence>
<dbReference type="SUPFAM" id="SSF55729">
    <property type="entry name" value="Acyl-CoA N-acyltransferases (Nat)"/>
    <property type="match status" value="1"/>
</dbReference>
<comment type="catalytic activity">
    <reaction evidence="7 8">
        <text>L-2,4-diaminobutanoate + acetyl-CoA = (2S)-4-acetamido-2-aminobutanoate + CoA + H(+)</text>
        <dbReference type="Rhea" id="RHEA:16901"/>
        <dbReference type="ChEBI" id="CHEBI:15378"/>
        <dbReference type="ChEBI" id="CHEBI:57287"/>
        <dbReference type="ChEBI" id="CHEBI:57288"/>
        <dbReference type="ChEBI" id="CHEBI:58761"/>
        <dbReference type="ChEBI" id="CHEBI:58929"/>
        <dbReference type="EC" id="2.3.1.178"/>
    </reaction>
</comment>
<dbReference type="OrthoDB" id="2436196at2"/>
<evidence type="ECO:0000313" key="10">
    <source>
        <dbReference type="EMBL" id="SEG09277.1"/>
    </source>
</evidence>
<gene>
    <name evidence="8" type="primary">ectA</name>
    <name evidence="10" type="ORF">SAMN04488045_1816</name>
</gene>
<comment type="function">
    <text evidence="8">Catalyzes the acetylation of L-2,4-diaminobutyrate (DABA) to gamma-N-acetyl-alpha,gamma-diaminobutyric acid (ADABA) with acetyl coenzyme A.</text>
</comment>
<dbReference type="PROSITE" id="PS51186">
    <property type="entry name" value="GNAT"/>
    <property type="match status" value="1"/>
</dbReference>
<dbReference type="UniPathway" id="UPA00067">
    <property type="reaction ID" value="UER00122"/>
</dbReference>
<dbReference type="AlphaFoldDB" id="A0A1H5XD75"/>